<evidence type="ECO:0000313" key="1">
    <source>
        <dbReference type="EMBL" id="MBX72798.1"/>
    </source>
</evidence>
<organism evidence="1">
    <name type="scientific">Rhizophora mucronata</name>
    <name type="common">Asiatic mangrove</name>
    <dbReference type="NCBI Taxonomy" id="61149"/>
    <lineage>
        <taxon>Eukaryota</taxon>
        <taxon>Viridiplantae</taxon>
        <taxon>Streptophyta</taxon>
        <taxon>Embryophyta</taxon>
        <taxon>Tracheophyta</taxon>
        <taxon>Spermatophyta</taxon>
        <taxon>Magnoliopsida</taxon>
        <taxon>eudicotyledons</taxon>
        <taxon>Gunneridae</taxon>
        <taxon>Pentapetalae</taxon>
        <taxon>rosids</taxon>
        <taxon>fabids</taxon>
        <taxon>Malpighiales</taxon>
        <taxon>Rhizophoraceae</taxon>
        <taxon>Rhizophora</taxon>
    </lineage>
</organism>
<name>A0A2P2R0N6_RHIMU</name>
<dbReference type="EMBL" id="GGEC01092314">
    <property type="protein sequence ID" value="MBX72798.1"/>
    <property type="molecule type" value="Transcribed_RNA"/>
</dbReference>
<sequence>MILLINAPLHLSKIFSNLVQIVFDMEIYSYDIDF</sequence>
<accession>A0A2P2R0N6</accession>
<proteinExistence type="predicted"/>
<protein>
    <submittedName>
        <fullName evidence="1">Uncharacterized protein</fullName>
    </submittedName>
</protein>
<reference evidence="1" key="1">
    <citation type="submission" date="2018-02" db="EMBL/GenBank/DDBJ databases">
        <title>Rhizophora mucronata_Transcriptome.</title>
        <authorList>
            <person name="Meera S.P."/>
            <person name="Sreeshan A."/>
            <person name="Augustine A."/>
        </authorList>
    </citation>
    <scope>NUCLEOTIDE SEQUENCE</scope>
    <source>
        <tissue evidence="1">Leaf</tissue>
    </source>
</reference>
<dbReference type="AlphaFoldDB" id="A0A2P2R0N6"/>